<evidence type="ECO:0000313" key="9">
    <source>
        <dbReference type="EMBL" id="KAH6835509.1"/>
    </source>
</evidence>
<dbReference type="PANTHER" id="PTHR32285">
    <property type="entry name" value="PROTEIN TRICHOME BIREFRINGENCE-LIKE 9-RELATED"/>
    <property type="match status" value="1"/>
</dbReference>
<dbReference type="AlphaFoldDB" id="A0AAD4PCQ2"/>
<evidence type="ECO:0000256" key="5">
    <source>
        <dbReference type="ARBA" id="ARBA00022989"/>
    </source>
</evidence>
<dbReference type="EMBL" id="SDAM02000034">
    <property type="protein sequence ID" value="KAH6835509.1"/>
    <property type="molecule type" value="Genomic_DNA"/>
</dbReference>
<dbReference type="InterPro" id="IPR029962">
    <property type="entry name" value="TBL"/>
</dbReference>
<keyword evidence="10" id="KW-1185">Reference proteome</keyword>
<accession>A0AAD4PCQ2</accession>
<comment type="similarity">
    <text evidence="2">Belongs to the PC-esterase family. TBL subfamily.</text>
</comment>
<comment type="subcellular location">
    <subcellularLocation>
        <location evidence="1">Membrane</location>
        <topology evidence="1">Single-pass membrane protein</topology>
    </subcellularLocation>
</comment>
<keyword evidence="4" id="KW-0735">Signal-anchor</keyword>
<reference evidence="9 10" key="1">
    <citation type="journal article" date="2021" name="Nat. Commun.">
        <title>Incipient diploidization of the medicinal plant Perilla within 10,000 years.</title>
        <authorList>
            <person name="Zhang Y."/>
            <person name="Shen Q."/>
            <person name="Leng L."/>
            <person name="Zhang D."/>
            <person name="Chen S."/>
            <person name="Shi Y."/>
            <person name="Ning Z."/>
            <person name="Chen S."/>
        </authorList>
    </citation>
    <scope>NUCLEOTIDE SEQUENCE [LARGE SCALE GENOMIC DNA]</scope>
    <source>
        <strain evidence="10">cv. PC099</strain>
    </source>
</reference>
<sequence length="330" mass="37504">MISLSSSERTCDVYKGSWVLDESYPLYDASNCPFIAAALNCQKQGRPDTMYLHYTWKPTHCDIPRFDGKEFMERYRGKKVMFVGDSLSKNQWESMGCMLHAAVPNANYTLASQGLLTTLSFPEYELSVKVLKNGFLVSMVNRTMRLDTLSGSSQWKGNDVLIFNSYHWWLHSGRYKTWDRYQIGNRTFQDMDLMEAYKTALTTWANWVDSNIDPTRTRVFFQGISTVHYHGAEWNEPSVRDCRGQTKPIEGSSYPGNKPRGDAVVRSVIDNMKKPAAASLLDILLLTQLRKDGHPSTYAGAGAPLDCSHWCVAGVPDTWNQLLYTNLLQT</sequence>
<evidence type="ECO:0000259" key="7">
    <source>
        <dbReference type="Pfam" id="PF13839"/>
    </source>
</evidence>
<keyword evidence="3" id="KW-0812">Transmembrane</keyword>
<evidence type="ECO:0000259" key="8">
    <source>
        <dbReference type="Pfam" id="PF14416"/>
    </source>
</evidence>
<dbReference type="PANTHER" id="PTHR32285:SF30">
    <property type="entry name" value="PROTEIN TRICHOME BIREFRINGENCE-LIKE 42"/>
    <property type="match status" value="1"/>
</dbReference>
<protein>
    <submittedName>
        <fullName evidence="9">TRICHOME BIREFRINGENCE-LIKE 42</fullName>
    </submittedName>
</protein>
<organism evidence="9 10">
    <name type="scientific">Perilla frutescens var. hirtella</name>
    <name type="common">Perilla citriodora</name>
    <name type="synonym">Perilla setoyensis</name>
    <dbReference type="NCBI Taxonomy" id="608512"/>
    <lineage>
        <taxon>Eukaryota</taxon>
        <taxon>Viridiplantae</taxon>
        <taxon>Streptophyta</taxon>
        <taxon>Embryophyta</taxon>
        <taxon>Tracheophyta</taxon>
        <taxon>Spermatophyta</taxon>
        <taxon>Magnoliopsida</taxon>
        <taxon>eudicotyledons</taxon>
        <taxon>Gunneridae</taxon>
        <taxon>Pentapetalae</taxon>
        <taxon>asterids</taxon>
        <taxon>lamiids</taxon>
        <taxon>Lamiales</taxon>
        <taxon>Lamiaceae</taxon>
        <taxon>Nepetoideae</taxon>
        <taxon>Elsholtzieae</taxon>
        <taxon>Perilla</taxon>
    </lineage>
</organism>
<feature type="domain" description="Trichome birefringence-like C-terminal" evidence="7">
    <location>
        <begin position="63"/>
        <end position="325"/>
    </location>
</feature>
<keyword evidence="6" id="KW-0472">Membrane</keyword>
<dbReference type="InterPro" id="IPR025846">
    <property type="entry name" value="TBL_N"/>
</dbReference>
<dbReference type="Proteomes" id="UP001190926">
    <property type="component" value="Unassembled WGS sequence"/>
</dbReference>
<gene>
    <name evidence="9" type="ORF">C2S53_006380</name>
</gene>
<dbReference type="Pfam" id="PF13839">
    <property type="entry name" value="PC-Esterase"/>
    <property type="match status" value="1"/>
</dbReference>
<dbReference type="GO" id="GO:0005794">
    <property type="term" value="C:Golgi apparatus"/>
    <property type="evidence" value="ECO:0007669"/>
    <property type="project" value="TreeGrafter"/>
</dbReference>
<feature type="domain" description="Trichome birefringence-like N-terminal" evidence="8">
    <location>
        <begin position="10"/>
        <end position="62"/>
    </location>
</feature>
<evidence type="ECO:0000256" key="6">
    <source>
        <dbReference type="ARBA" id="ARBA00023136"/>
    </source>
</evidence>
<evidence type="ECO:0000256" key="1">
    <source>
        <dbReference type="ARBA" id="ARBA00004167"/>
    </source>
</evidence>
<dbReference type="GO" id="GO:0016413">
    <property type="term" value="F:O-acetyltransferase activity"/>
    <property type="evidence" value="ECO:0007669"/>
    <property type="project" value="InterPro"/>
</dbReference>
<evidence type="ECO:0000256" key="2">
    <source>
        <dbReference type="ARBA" id="ARBA00007727"/>
    </source>
</evidence>
<keyword evidence="5" id="KW-1133">Transmembrane helix</keyword>
<dbReference type="GO" id="GO:0016020">
    <property type="term" value="C:membrane"/>
    <property type="evidence" value="ECO:0007669"/>
    <property type="project" value="UniProtKB-SubCell"/>
</dbReference>
<evidence type="ECO:0000256" key="4">
    <source>
        <dbReference type="ARBA" id="ARBA00022968"/>
    </source>
</evidence>
<evidence type="ECO:0000313" key="10">
    <source>
        <dbReference type="Proteomes" id="UP001190926"/>
    </source>
</evidence>
<comment type="caution">
    <text evidence="9">The sequence shown here is derived from an EMBL/GenBank/DDBJ whole genome shotgun (WGS) entry which is preliminary data.</text>
</comment>
<dbReference type="InterPro" id="IPR026057">
    <property type="entry name" value="TBL_C"/>
</dbReference>
<name>A0AAD4PCQ2_PERFH</name>
<dbReference type="Pfam" id="PF14416">
    <property type="entry name" value="PMR5N"/>
    <property type="match status" value="1"/>
</dbReference>
<evidence type="ECO:0000256" key="3">
    <source>
        <dbReference type="ARBA" id="ARBA00022692"/>
    </source>
</evidence>
<proteinExistence type="inferred from homology"/>